<dbReference type="Gene3D" id="3.40.50.2000">
    <property type="entry name" value="Glycogen Phosphorylase B"/>
    <property type="match status" value="1"/>
</dbReference>
<proteinExistence type="predicted"/>
<evidence type="ECO:0000313" key="1">
    <source>
        <dbReference type="EMBL" id="KKK84942.1"/>
    </source>
</evidence>
<reference evidence="1" key="1">
    <citation type="journal article" date="2015" name="Nature">
        <title>Complex archaea that bridge the gap between prokaryotes and eukaryotes.</title>
        <authorList>
            <person name="Spang A."/>
            <person name="Saw J.H."/>
            <person name="Jorgensen S.L."/>
            <person name="Zaremba-Niedzwiedzka K."/>
            <person name="Martijn J."/>
            <person name="Lind A.E."/>
            <person name="van Eijk R."/>
            <person name="Schleper C."/>
            <person name="Guy L."/>
            <person name="Ettema T.J."/>
        </authorList>
    </citation>
    <scope>NUCLEOTIDE SEQUENCE</scope>
</reference>
<feature type="non-terminal residue" evidence="1">
    <location>
        <position position="1"/>
    </location>
</feature>
<protein>
    <recommendedName>
        <fullName evidence="2">Glycosyl transferase family 1 domain-containing protein</fullName>
    </recommendedName>
</protein>
<dbReference type="EMBL" id="LAZR01051532">
    <property type="protein sequence ID" value="KKK84942.1"/>
    <property type="molecule type" value="Genomic_DNA"/>
</dbReference>
<comment type="caution">
    <text evidence="1">The sequence shown here is derived from an EMBL/GenBank/DDBJ whole genome shotgun (WGS) entry which is preliminary data.</text>
</comment>
<name>A0A0F8YU30_9ZZZZ</name>
<accession>A0A0F8YU30</accession>
<dbReference type="SUPFAM" id="SSF53756">
    <property type="entry name" value="UDP-Glycosyltransferase/glycogen phosphorylase"/>
    <property type="match status" value="1"/>
</dbReference>
<evidence type="ECO:0008006" key="2">
    <source>
        <dbReference type="Google" id="ProtNLM"/>
    </source>
</evidence>
<sequence>ALVRLAKERKDITITVAGYCPDYLEDLPNVHKIPSVSYEHYPAVVRQFDIICCSLDTEDVFNHSKSGVKALEAMSAARRLPNGKIGGAVPVCTNLKVYSRVISNGHNGLLIDNSEWYETLSELIDNKRLRTKLSVNGFKWVKKNRDMQNGYRSWRKLIKDVYFRDG</sequence>
<dbReference type="AlphaFoldDB" id="A0A0F8YU30"/>
<gene>
    <name evidence="1" type="ORF">LCGC14_2778260</name>
</gene>
<organism evidence="1">
    <name type="scientific">marine sediment metagenome</name>
    <dbReference type="NCBI Taxonomy" id="412755"/>
    <lineage>
        <taxon>unclassified sequences</taxon>
        <taxon>metagenomes</taxon>
        <taxon>ecological metagenomes</taxon>
    </lineage>
</organism>